<feature type="transmembrane region" description="Helical" evidence="1">
    <location>
        <begin position="95"/>
        <end position="113"/>
    </location>
</feature>
<dbReference type="Proteomes" id="UP000024547">
    <property type="component" value="Unassembled WGS sequence"/>
</dbReference>
<comment type="caution">
    <text evidence="2">The sequence shown here is derived from an EMBL/GenBank/DDBJ whole genome shotgun (WGS) entry which is preliminary data.</text>
</comment>
<evidence type="ECO:0000256" key="1">
    <source>
        <dbReference type="SAM" id="Phobius"/>
    </source>
</evidence>
<dbReference type="EMBL" id="AWFH01000033">
    <property type="protein sequence ID" value="KCZ60043.1"/>
    <property type="molecule type" value="Genomic_DNA"/>
</dbReference>
<protein>
    <submittedName>
        <fullName evidence="2">Uncharacterized protein</fullName>
    </submittedName>
</protein>
<evidence type="ECO:0000313" key="3">
    <source>
        <dbReference type="Proteomes" id="UP000024547"/>
    </source>
</evidence>
<dbReference type="AlphaFoldDB" id="A0A059DZX7"/>
<keyword evidence="3" id="KW-1185">Reference proteome</keyword>
<feature type="transmembrane region" description="Helical" evidence="1">
    <location>
        <begin position="32"/>
        <end position="51"/>
    </location>
</feature>
<keyword evidence="1" id="KW-0472">Membrane</keyword>
<gene>
    <name evidence="2" type="ORF">HY36_17805</name>
</gene>
<feature type="transmembrane region" description="Helical" evidence="1">
    <location>
        <begin position="119"/>
        <end position="137"/>
    </location>
</feature>
<name>A0A059DZX7_9PROT</name>
<keyword evidence="1" id="KW-1133">Transmembrane helix</keyword>
<proteinExistence type="predicted"/>
<reference evidence="2 3" key="1">
    <citation type="journal article" date="2014" name="Antonie Van Leeuwenhoek">
        <title>Hyphomonas beringensis sp. nov. and Hyphomonas chukchiensis sp. nov., isolated from surface seawater of the Bering Sea and Chukchi Sea.</title>
        <authorList>
            <person name="Li C."/>
            <person name="Lai Q."/>
            <person name="Li G."/>
            <person name="Dong C."/>
            <person name="Wang J."/>
            <person name="Liao Y."/>
            <person name="Shao Z."/>
        </authorList>
    </citation>
    <scope>NUCLEOTIDE SEQUENCE [LARGE SCALE GENOMIC DNA]</scope>
    <source>
        <strain evidence="2 3">22II1-22F38</strain>
    </source>
</reference>
<dbReference type="RefSeq" id="WP_035552812.1">
    <property type="nucleotide sequence ID" value="NZ_AWFH01000033.1"/>
</dbReference>
<feature type="transmembrane region" description="Helical" evidence="1">
    <location>
        <begin position="6"/>
        <end position="23"/>
    </location>
</feature>
<accession>A0A059DZX7</accession>
<keyword evidence="1" id="KW-0812">Transmembrane</keyword>
<sequence length="186" mass="21041">MTKGFYAYLLLSGFLPINAILLAKSFEQGQYIFAWIMLVLVNLGAFATIRVRDIVNSRDEPDTYKLVSSTPIDESILVYVVTYVPLLLDVNLSTLSGAISLLIFYVIMAIVFVRSKTLFVNPIFMLLGWRFYLGIILSEKKEYEVLLVAKNTKLHDGVNYRLRRLTNLQTYVVSSPKERKGVSSAG</sequence>
<organism evidence="2 3">
    <name type="scientific">Hyphomonas atlantica</name>
    <dbReference type="NCBI Taxonomy" id="1280948"/>
    <lineage>
        <taxon>Bacteria</taxon>
        <taxon>Pseudomonadati</taxon>
        <taxon>Pseudomonadota</taxon>
        <taxon>Alphaproteobacteria</taxon>
        <taxon>Hyphomonadales</taxon>
        <taxon>Hyphomonadaceae</taxon>
        <taxon>Hyphomonas</taxon>
    </lineage>
</organism>
<evidence type="ECO:0000313" key="2">
    <source>
        <dbReference type="EMBL" id="KCZ60043.1"/>
    </source>
</evidence>